<dbReference type="InterPro" id="IPR017972">
    <property type="entry name" value="Cyt_P450_CS"/>
</dbReference>
<dbReference type="GO" id="GO:0016705">
    <property type="term" value="F:oxidoreductase activity, acting on paired donors, with incorporation or reduction of molecular oxygen"/>
    <property type="evidence" value="ECO:0007669"/>
    <property type="project" value="InterPro"/>
</dbReference>
<keyword evidence="4 11" id="KW-0349">Heme</keyword>
<evidence type="ECO:0000256" key="8">
    <source>
        <dbReference type="ARBA" id="ARBA00023033"/>
    </source>
</evidence>
<dbReference type="PANTHER" id="PTHR47943:SF2">
    <property type="entry name" value="CYTOCHROME P450"/>
    <property type="match status" value="1"/>
</dbReference>
<evidence type="ECO:0000256" key="12">
    <source>
        <dbReference type="RuleBase" id="RU000461"/>
    </source>
</evidence>
<reference evidence="13" key="1">
    <citation type="journal article" date="2012" name="Nature">
        <title>The tomato genome sequence provides insights into fleshy fruit evolution.</title>
        <authorList>
            <consortium name="Tomato Genome Consortium"/>
        </authorList>
    </citation>
    <scope>NUCLEOTIDE SEQUENCE [LARGE SCALE GENOMIC DNA]</scope>
    <source>
        <strain evidence="13">cv. Heinz 1706</strain>
    </source>
</reference>
<dbReference type="InterPro" id="IPR001128">
    <property type="entry name" value="Cyt_P450"/>
</dbReference>
<protein>
    <recommendedName>
        <fullName evidence="15">Cytochrome P450</fullName>
    </recommendedName>
</protein>
<dbReference type="CDD" id="cd11072">
    <property type="entry name" value="CYP71-like"/>
    <property type="match status" value="1"/>
</dbReference>
<gene>
    <name evidence="13" type="primary">LOC101254669</name>
</gene>
<sequence length="493" mass="56655">MTLIWETIVVICIVYALYELLNIHKRKKFPQGPKGIPILGHLHLLGKKPHHDLQNLAKKYGPFFYIRLGLIPTYIASSVDTAEKFLKTYDHIFATRPHNEAAKYLSYGHKNLVFGTYGPYWRNMRKLVTLDLLTHQKINSFQSVRTEQVDLMIQSLKNDGGGCVVDLSARVSKLSADITCLMVFGKKYMDEELGKRGFKGILQEVVHLGATPNLGDFFPFLGVIDLQGITRKLKELSKVFDAFLEKIIDEHVQSRDQKQSKDFVDTMLDIMHSRDREFQFDRTNIKAILIDMLVAAIDTSATSVDWIVTELLRHPHVMTKLQKELEEVVGLERMVKESDFEKLKYLDMVVKEGMRLHSVVPVTQREAMEDCVVDGYHIRKGSRIMINHYAIQRDPNVWPEPEKFFPERFVGSSIDIRGRDFELLPFSSGRRSCPAIQLGIIVVRLMVAQLVHCFDLELPNGMQPCDLDVDEHFGIVTSKENHLMVVPKYRLND</sequence>
<dbReference type="GO" id="GO:0004497">
    <property type="term" value="F:monooxygenase activity"/>
    <property type="evidence" value="ECO:0007669"/>
    <property type="project" value="UniProtKB-KW"/>
</dbReference>
<evidence type="ECO:0000256" key="9">
    <source>
        <dbReference type="ARBA" id="ARBA00023136"/>
    </source>
</evidence>
<evidence type="ECO:0000256" key="10">
    <source>
        <dbReference type="ARBA" id="ARBA00055645"/>
    </source>
</evidence>
<dbReference type="KEGG" id="sly:101254669"/>
<keyword evidence="14" id="KW-1185">Reference proteome</keyword>
<keyword evidence="5 11" id="KW-0479">Metal-binding</keyword>
<evidence type="ECO:0000256" key="1">
    <source>
        <dbReference type="ARBA" id="ARBA00001971"/>
    </source>
</evidence>
<dbReference type="GO" id="GO:0016020">
    <property type="term" value="C:membrane"/>
    <property type="evidence" value="ECO:0007669"/>
    <property type="project" value="UniProtKB-SubCell"/>
</dbReference>
<dbReference type="Gramene" id="Solyc12g045020.2.1">
    <property type="protein sequence ID" value="Solyc12g045020.2.1"/>
    <property type="gene ID" value="Solyc12g045020.2"/>
</dbReference>
<evidence type="ECO:0000256" key="7">
    <source>
        <dbReference type="ARBA" id="ARBA00023004"/>
    </source>
</evidence>
<dbReference type="OrthoDB" id="2789670at2759"/>
<dbReference type="PROSITE" id="PS00086">
    <property type="entry name" value="CYTOCHROME_P450"/>
    <property type="match status" value="1"/>
</dbReference>
<dbReference type="AlphaFoldDB" id="A0A3Q7JAA6"/>
<dbReference type="PaxDb" id="4081-Solyc12g045020.1.1"/>
<dbReference type="EnsemblPlants" id="Solyc12g045020.2.1">
    <property type="protein sequence ID" value="Solyc12g045020.2.1"/>
    <property type="gene ID" value="Solyc12g045020.2"/>
</dbReference>
<dbReference type="InterPro" id="IPR002401">
    <property type="entry name" value="Cyt_P450_E_grp-I"/>
</dbReference>
<name>A0A3Q7JAA6_SOLLC</name>
<dbReference type="InterPro" id="IPR036396">
    <property type="entry name" value="Cyt_P450_sf"/>
</dbReference>
<dbReference type="STRING" id="4081.A0A3Q7JAA6"/>
<dbReference type="Pfam" id="PF00067">
    <property type="entry name" value="p450"/>
    <property type="match status" value="1"/>
</dbReference>
<evidence type="ECO:0000256" key="2">
    <source>
        <dbReference type="ARBA" id="ARBA00004370"/>
    </source>
</evidence>
<dbReference type="InParanoid" id="A0A3Q7JAA6"/>
<evidence type="ECO:0000256" key="6">
    <source>
        <dbReference type="ARBA" id="ARBA00023002"/>
    </source>
</evidence>
<evidence type="ECO:0000256" key="5">
    <source>
        <dbReference type="ARBA" id="ARBA00022723"/>
    </source>
</evidence>
<proteinExistence type="inferred from homology"/>
<keyword evidence="6 12" id="KW-0560">Oxidoreductase</keyword>
<comment type="subcellular location">
    <subcellularLocation>
        <location evidence="2">Membrane</location>
    </subcellularLocation>
</comment>
<dbReference type="GeneID" id="101254669"/>
<comment type="function">
    <text evidence="10">May have a role in maturation, such as during flavor formation or other metabolite production specific to aging tissues.</text>
</comment>
<evidence type="ECO:0000256" key="3">
    <source>
        <dbReference type="ARBA" id="ARBA00010617"/>
    </source>
</evidence>
<organism evidence="13">
    <name type="scientific">Solanum lycopersicum</name>
    <name type="common">Tomato</name>
    <name type="synonym">Lycopersicon esculentum</name>
    <dbReference type="NCBI Taxonomy" id="4081"/>
    <lineage>
        <taxon>Eukaryota</taxon>
        <taxon>Viridiplantae</taxon>
        <taxon>Streptophyta</taxon>
        <taxon>Embryophyta</taxon>
        <taxon>Tracheophyta</taxon>
        <taxon>Spermatophyta</taxon>
        <taxon>Magnoliopsida</taxon>
        <taxon>eudicotyledons</taxon>
        <taxon>Gunneridae</taxon>
        <taxon>Pentapetalae</taxon>
        <taxon>asterids</taxon>
        <taxon>lamiids</taxon>
        <taxon>Solanales</taxon>
        <taxon>Solanaceae</taxon>
        <taxon>Solanoideae</taxon>
        <taxon>Solaneae</taxon>
        <taxon>Solanum</taxon>
        <taxon>Solanum subgen. Lycopersicon</taxon>
    </lineage>
</organism>
<dbReference type="Proteomes" id="UP000004994">
    <property type="component" value="Chromosome 12"/>
</dbReference>
<dbReference type="OMA" id="ATRPHNE"/>
<evidence type="ECO:0000256" key="4">
    <source>
        <dbReference type="ARBA" id="ARBA00022617"/>
    </source>
</evidence>
<evidence type="ECO:0000256" key="11">
    <source>
        <dbReference type="PIRSR" id="PIRSR602401-1"/>
    </source>
</evidence>
<evidence type="ECO:0000313" key="13">
    <source>
        <dbReference type="EnsemblPlants" id="Solyc12g045020.2.1"/>
    </source>
</evidence>
<keyword evidence="7 11" id="KW-0408">Iron</keyword>
<dbReference type="GO" id="GO:0020037">
    <property type="term" value="F:heme binding"/>
    <property type="evidence" value="ECO:0007669"/>
    <property type="project" value="InterPro"/>
</dbReference>
<dbReference type="SUPFAM" id="SSF48264">
    <property type="entry name" value="Cytochrome P450"/>
    <property type="match status" value="1"/>
</dbReference>
<comment type="cofactor">
    <cofactor evidence="1 11">
        <name>heme</name>
        <dbReference type="ChEBI" id="CHEBI:30413"/>
    </cofactor>
</comment>
<dbReference type="GO" id="GO:0005506">
    <property type="term" value="F:iron ion binding"/>
    <property type="evidence" value="ECO:0007669"/>
    <property type="project" value="InterPro"/>
</dbReference>
<comment type="similarity">
    <text evidence="3 12">Belongs to the cytochrome P450 family.</text>
</comment>
<keyword evidence="9" id="KW-0472">Membrane</keyword>
<dbReference type="PANTHER" id="PTHR47943">
    <property type="entry name" value="CYTOCHROME P450 93A3-LIKE"/>
    <property type="match status" value="1"/>
</dbReference>
<keyword evidence="8 12" id="KW-0503">Monooxygenase</keyword>
<reference evidence="13" key="2">
    <citation type="submission" date="2019-01" db="UniProtKB">
        <authorList>
            <consortium name="EnsemblPlants"/>
        </authorList>
    </citation>
    <scope>IDENTIFICATION</scope>
    <source>
        <strain evidence="13">cv. Heinz 1706</strain>
    </source>
</reference>
<dbReference type="PRINTS" id="PR00385">
    <property type="entry name" value="P450"/>
</dbReference>
<accession>A0A3Q7JAA6</accession>
<dbReference type="Gene3D" id="1.10.630.10">
    <property type="entry name" value="Cytochrome P450"/>
    <property type="match status" value="1"/>
</dbReference>
<evidence type="ECO:0000313" key="14">
    <source>
        <dbReference type="Proteomes" id="UP000004994"/>
    </source>
</evidence>
<dbReference type="FunFam" id="1.10.630.10:FF:000011">
    <property type="entry name" value="Cytochrome P450 83B1"/>
    <property type="match status" value="1"/>
</dbReference>
<evidence type="ECO:0008006" key="15">
    <source>
        <dbReference type="Google" id="ProtNLM"/>
    </source>
</evidence>
<dbReference type="PRINTS" id="PR00463">
    <property type="entry name" value="EP450I"/>
</dbReference>
<dbReference type="SMR" id="A0A3Q7JAA6"/>
<feature type="binding site" description="axial binding residue" evidence="11">
    <location>
        <position position="433"/>
    </location>
    <ligand>
        <name>heme</name>
        <dbReference type="ChEBI" id="CHEBI:30413"/>
    </ligand>
    <ligandPart>
        <name>Fe</name>
        <dbReference type="ChEBI" id="CHEBI:18248"/>
    </ligandPart>
</feature>